<accession>A0ABR3QDZ5</accession>
<name>A0ABR3QDZ5_9TREE</name>
<evidence type="ECO:0000313" key="3">
    <source>
        <dbReference type="Proteomes" id="UP001565368"/>
    </source>
</evidence>
<dbReference type="EMBL" id="JBBXJM010000001">
    <property type="protein sequence ID" value="KAL1412880.1"/>
    <property type="molecule type" value="Genomic_DNA"/>
</dbReference>
<reference evidence="2 3" key="1">
    <citation type="submission" date="2023-08" db="EMBL/GenBank/DDBJ databases">
        <title>Annotated Genome Sequence of Vanrija albida AlHP1.</title>
        <authorList>
            <person name="Herzog R."/>
        </authorList>
    </citation>
    <scope>NUCLEOTIDE SEQUENCE [LARGE SCALE GENOMIC DNA]</scope>
    <source>
        <strain evidence="2 3">AlHP1</strain>
    </source>
</reference>
<evidence type="ECO:0000259" key="1">
    <source>
        <dbReference type="PROSITE" id="PS51186"/>
    </source>
</evidence>
<keyword evidence="3" id="KW-1185">Reference proteome</keyword>
<dbReference type="InterPro" id="IPR000182">
    <property type="entry name" value="GNAT_dom"/>
</dbReference>
<comment type="caution">
    <text evidence="2">The sequence shown here is derived from an EMBL/GenBank/DDBJ whole genome shotgun (WGS) entry which is preliminary data.</text>
</comment>
<dbReference type="Pfam" id="PF00583">
    <property type="entry name" value="Acetyltransf_1"/>
    <property type="match status" value="1"/>
</dbReference>
<sequence>MTQDTKPEIIVRPRKESDLEALADLLARQQPETHYPIEWPFPVPLREFIVRDTELHAWVAELDGEVVGHVSVTRVTGGIDSTMSPEWTRAHGVDESELRCISVFFTDVSKTGIGLGRRLHDVAAAQALKEGYPVLDVVARHEGPVRFYANRGWKTVHTMDASWSPPGNPIPVKLMILPREA</sequence>
<protein>
    <recommendedName>
        <fullName evidence="1">N-acetyltransferase domain-containing protein</fullName>
    </recommendedName>
</protein>
<dbReference type="CDD" id="cd04301">
    <property type="entry name" value="NAT_SF"/>
    <property type="match status" value="1"/>
</dbReference>
<feature type="domain" description="N-acetyltransferase" evidence="1">
    <location>
        <begin position="9"/>
        <end position="180"/>
    </location>
</feature>
<dbReference type="SUPFAM" id="SSF55729">
    <property type="entry name" value="Acyl-CoA N-acyltransferases (Nat)"/>
    <property type="match status" value="1"/>
</dbReference>
<dbReference type="PROSITE" id="PS51186">
    <property type="entry name" value="GNAT"/>
    <property type="match status" value="1"/>
</dbReference>
<dbReference type="GeneID" id="95981672"/>
<evidence type="ECO:0000313" key="2">
    <source>
        <dbReference type="EMBL" id="KAL1412880.1"/>
    </source>
</evidence>
<gene>
    <name evidence="2" type="ORF">Q8F55_000629</name>
</gene>
<dbReference type="Proteomes" id="UP001565368">
    <property type="component" value="Unassembled WGS sequence"/>
</dbReference>
<dbReference type="InterPro" id="IPR016181">
    <property type="entry name" value="Acyl_CoA_acyltransferase"/>
</dbReference>
<proteinExistence type="predicted"/>
<dbReference type="RefSeq" id="XP_069212824.1">
    <property type="nucleotide sequence ID" value="XM_069349280.1"/>
</dbReference>
<organism evidence="2 3">
    <name type="scientific">Vanrija albida</name>
    <dbReference type="NCBI Taxonomy" id="181172"/>
    <lineage>
        <taxon>Eukaryota</taxon>
        <taxon>Fungi</taxon>
        <taxon>Dikarya</taxon>
        <taxon>Basidiomycota</taxon>
        <taxon>Agaricomycotina</taxon>
        <taxon>Tremellomycetes</taxon>
        <taxon>Trichosporonales</taxon>
        <taxon>Trichosporonaceae</taxon>
        <taxon>Vanrija</taxon>
    </lineage>
</organism>
<dbReference type="Gene3D" id="3.40.630.30">
    <property type="match status" value="1"/>
</dbReference>